<feature type="compositionally biased region" description="Polar residues" evidence="7">
    <location>
        <begin position="231"/>
        <end position="241"/>
    </location>
</feature>
<dbReference type="GO" id="GO:0005829">
    <property type="term" value="C:cytosol"/>
    <property type="evidence" value="ECO:0007669"/>
    <property type="project" value="TreeGrafter"/>
</dbReference>
<accession>G8BTF4</accession>
<feature type="region of interest" description="Disordered" evidence="7">
    <location>
        <begin position="231"/>
        <end position="252"/>
    </location>
</feature>
<dbReference type="AlphaFoldDB" id="G8BTF4"/>
<dbReference type="GO" id="GO:0005634">
    <property type="term" value="C:nucleus"/>
    <property type="evidence" value="ECO:0007669"/>
    <property type="project" value="TreeGrafter"/>
</dbReference>
<dbReference type="PANTHER" id="PTHR24006:SF733">
    <property type="entry name" value="RE52890P"/>
    <property type="match status" value="1"/>
</dbReference>
<dbReference type="RefSeq" id="XP_003685616.1">
    <property type="nucleotide sequence ID" value="XM_003685568.1"/>
</dbReference>
<feature type="region of interest" description="Disordered" evidence="7">
    <location>
        <begin position="9"/>
        <end position="28"/>
    </location>
</feature>
<dbReference type="eggNOG" id="KOG1864">
    <property type="taxonomic scope" value="Eukaryota"/>
</dbReference>
<dbReference type="GeneID" id="11531180"/>
<dbReference type="InterPro" id="IPR018200">
    <property type="entry name" value="USP_CS"/>
</dbReference>
<feature type="compositionally biased region" description="Basic and acidic residues" evidence="7">
    <location>
        <begin position="14"/>
        <end position="28"/>
    </location>
</feature>
<dbReference type="OMA" id="PMHGHYV"/>
<dbReference type="GO" id="GO:0006508">
    <property type="term" value="P:proteolysis"/>
    <property type="evidence" value="ECO:0007669"/>
    <property type="project" value="UniProtKB-KW"/>
</dbReference>
<gene>
    <name evidence="9" type="primary">TPHA0E00870</name>
    <name evidence="9" type="ordered locus">TPHA_0E00870</name>
</gene>
<evidence type="ECO:0000256" key="5">
    <source>
        <dbReference type="ARBA" id="ARBA00022807"/>
    </source>
</evidence>
<evidence type="ECO:0000256" key="1">
    <source>
        <dbReference type="ARBA" id="ARBA00000707"/>
    </source>
</evidence>
<evidence type="ECO:0000256" key="2">
    <source>
        <dbReference type="ARBA" id="ARBA00009085"/>
    </source>
</evidence>
<dbReference type="EC" id="3.4.19.12" evidence="6"/>
<keyword evidence="6" id="KW-0833">Ubl conjugation pathway</keyword>
<keyword evidence="10" id="KW-1185">Reference proteome</keyword>
<evidence type="ECO:0000313" key="10">
    <source>
        <dbReference type="Proteomes" id="UP000005666"/>
    </source>
</evidence>
<evidence type="ECO:0000259" key="8">
    <source>
        <dbReference type="PROSITE" id="PS50235"/>
    </source>
</evidence>
<sequence>MAIKLKRWLSKSNKGNDKSNETSRPEEYNKCLEPKLATRQIIDNFEFNETTEHYEVPGINKTAQLLNSNSRALSESPTPVPLKDPRELVKNDSDHQKLLEITKLSDSSNKVFGYENFGNTCYCNSVLQCLYNIPELRDNVIKYPMVPNEQKFNFKNTKTKVYDENSFDNNTRLLTVNNNNSHNQNGTLKNLYKNNTQSSSQELLSKIPLQRRNSFKILASRDQSMLYSTSNSTNASFVSSDQRADTEPTRGHVMASTPITEKIHEISVTTIVGRKKNIRQINILETGKYENNMAKPMGNDNDNDMELTDDAFENDETLENIKKIESSEGKKQTALISGPVLNIDTALNTNGKSNMYSALKDIFDAITENNHLTGIVSPKELIETLKRENMMFNSMMHQDAHEFLNFLLNQISDNIESNMNNPNNDNGEFGGLKFERNFINDLFQGVIKYTTRCLTCDNITSREELFLDFAIEVSNNEETNIQEILGDYSQREMLNGSNKFFCDCCSGLQEAERIVGLKKLPETLILHLKRFKYSEEQNSNIKLFNKINYPLVLQVSSTSNSDISKSYDLTGIVLHLGGGPQHGHYVSICKNEKYGWLLFDDEVVVSITEESVLKFVGDPTTLTTAYLLVYKLKDEKYEENVSDIDYENNIKILLENDDFVRKYVSQSSSLNEKATKQSVLEDVQEDDLYNEDRVDKTVPSSKSSKRRSKMFSFGL</sequence>
<keyword evidence="4 6" id="KW-0378">Hydrolase</keyword>
<dbReference type="EMBL" id="HE612860">
    <property type="protein sequence ID" value="CCE63182.1"/>
    <property type="molecule type" value="Genomic_DNA"/>
</dbReference>
<dbReference type="OrthoDB" id="27652at2759"/>
<dbReference type="GO" id="GO:0016579">
    <property type="term" value="P:protein deubiquitination"/>
    <property type="evidence" value="ECO:0007669"/>
    <property type="project" value="InterPro"/>
</dbReference>
<evidence type="ECO:0000256" key="4">
    <source>
        <dbReference type="ARBA" id="ARBA00022801"/>
    </source>
</evidence>
<dbReference type="FunFam" id="3.90.70.10:FF:000131">
    <property type="entry name" value="Ubiquitin carboxyl-terminal hydrolase"/>
    <property type="match status" value="1"/>
</dbReference>
<dbReference type="KEGG" id="tpf:TPHA_0E00870"/>
<evidence type="ECO:0000256" key="3">
    <source>
        <dbReference type="ARBA" id="ARBA00022670"/>
    </source>
</evidence>
<evidence type="ECO:0000313" key="9">
    <source>
        <dbReference type="EMBL" id="CCE63182.1"/>
    </source>
</evidence>
<feature type="domain" description="USP" evidence="8">
    <location>
        <begin position="112"/>
        <end position="633"/>
    </location>
</feature>
<dbReference type="InterPro" id="IPR050164">
    <property type="entry name" value="Peptidase_C19"/>
</dbReference>
<dbReference type="InterPro" id="IPR038765">
    <property type="entry name" value="Papain-like_cys_pep_sf"/>
</dbReference>
<dbReference type="PROSITE" id="PS00972">
    <property type="entry name" value="USP_1"/>
    <property type="match status" value="1"/>
</dbReference>
<comment type="similarity">
    <text evidence="2 6">Belongs to the peptidase C19 family.</text>
</comment>
<keyword evidence="3 6" id="KW-0645">Protease</keyword>
<dbReference type="SUPFAM" id="SSF54001">
    <property type="entry name" value="Cysteine proteinases"/>
    <property type="match status" value="1"/>
</dbReference>
<feature type="region of interest" description="Disordered" evidence="7">
    <location>
        <begin position="691"/>
        <end position="715"/>
    </location>
</feature>
<proteinExistence type="inferred from homology"/>
<dbReference type="InterPro" id="IPR001394">
    <property type="entry name" value="Peptidase_C19_UCH"/>
</dbReference>
<keyword evidence="5 6" id="KW-0788">Thiol protease</keyword>
<dbReference type="Proteomes" id="UP000005666">
    <property type="component" value="Chromosome 5"/>
</dbReference>
<dbReference type="STRING" id="1071381.G8BTF4"/>
<dbReference type="Gene3D" id="3.90.70.10">
    <property type="entry name" value="Cysteine proteinases"/>
    <property type="match status" value="2"/>
</dbReference>
<dbReference type="PANTHER" id="PTHR24006">
    <property type="entry name" value="UBIQUITIN CARBOXYL-TERMINAL HYDROLASE"/>
    <property type="match status" value="1"/>
</dbReference>
<protein>
    <recommendedName>
        <fullName evidence="6">Ubiquitin carboxyl-terminal hydrolase</fullName>
        <ecNumber evidence="6">3.4.19.12</ecNumber>
    </recommendedName>
</protein>
<dbReference type="PROSITE" id="PS00973">
    <property type="entry name" value="USP_2"/>
    <property type="match status" value="1"/>
</dbReference>
<evidence type="ECO:0000256" key="6">
    <source>
        <dbReference type="RuleBase" id="RU366025"/>
    </source>
</evidence>
<name>G8BTF4_TETPH</name>
<comment type="catalytic activity">
    <reaction evidence="1 6">
        <text>Thiol-dependent hydrolysis of ester, thioester, amide, peptide and isopeptide bonds formed by the C-terminal Gly of ubiquitin (a 76-residue protein attached to proteins as an intracellular targeting signal).</text>
        <dbReference type="EC" id="3.4.19.12"/>
    </reaction>
</comment>
<dbReference type="GO" id="GO:0004843">
    <property type="term" value="F:cysteine-type deubiquitinase activity"/>
    <property type="evidence" value="ECO:0007669"/>
    <property type="project" value="UniProtKB-UniRule"/>
</dbReference>
<dbReference type="PROSITE" id="PS50235">
    <property type="entry name" value="USP_3"/>
    <property type="match status" value="1"/>
</dbReference>
<reference evidence="9 10" key="1">
    <citation type="journal article" date="2011" name="Proc. Natl. Acad. Sci. U.S.A.">
        <title>Evolutionary erosion of yeast sex chromosomes by mating-type switching accidents.</title>
        <authorList>
            <person name="Gordon J.L."/>
            <person name="Armisen D."/>
            <person name="Proux-Wera E."/>
            <person name="Oheigeartaigh S.S."/>
            <person name="Byrne K.P."/>
            <person name="Wolfe K.H."/>
        </authorList>
    </citation>
    <scope>NUCLEOTIDE SEQUENCE [LARGE SCALE GENOMIC DNA]</scope>
    <source>
        <strain evidence="10">ATCC 24235 / CBS 4417 / NBRC 1672 / NRRL Y-8282 / UCD 70-5</strain>
    </source>
</reference>
<evidence type="ECO:0000256" key="7">
    <source>
        <dbReference type="SAM" id="MobiDB-lite"/>
    </source>
</evidence>
<dbReference type="InterPro" id="IPR028889">
    <property type="entry name" value="USP"/>
</dbReference>
<organism evidence="9 10">
    <name type="scientific">Tetrapisispora phaffii (strain ATCC 24235 / CBS 4417 / NBRC 1672 / NRRL Y-8282 / UCD 70-5)</name>
    <name type="common">Yeast</name>
    <name type="synonym">Fabospora phaffii</name>
    <dbReference type="NCBI Taxonomy" id="1071381"/>
    <lineage>
        <taxon>Eukaryota</taxon>
        <taxon>Fungi</taxon>
        <taxon>Dikarya</taxon>
        <taxon>Ascomycota</taxon>
        <taxon>Saccharomycotina</taxon>
        <taxon>Saccharomycetes</taxon>
        <taxon>Saccharomycetales</taxon>
        <taxon>Saccharomycetaceae</taxon>
        <taxon>Tetrapisispora</taxon>
    </lineage>
</organism>
<dbReference type="Pfam" id="PF00443">
    <property type="entry name" value="UCH"/>
    <property type="match status" value="2"/>
</dbReference>
<dbReference type="HOGENOM" id="CLU_008279_12_1_1"/>